<feature type="compositionally biased region" description="Low complexity" evidence="1">
    <location>
        <begin position="55"/>
        <end position="66"/>
    </location>
</feature>
<accession>A0A8H7DH84</accession>
<sequence length="423" mass="46804">MLLDLALFASSRKRKNSITTSLEEPLHRQRIRSESHIPNEQPVPYQMTDEDQPMNNRNTNSNSPTPRAAPQIVSEVNGVTTLDNGQQYTTPPAGGFPILQMAESVWRNTTEASQVTLHAEKDPKIWTRVYRGSARDDLQAVAAKIVAAARRLTGDDCIDIIAPIEKAPLDERYPAPYHYLLVDGDEAAMSFLTATPLWATPDVQFIGTLEGFACQDSPDSNTAIAMAVSRQLMALQHIVEYLVQHARPRPGQSAADLATKVLNSVTIYSFENGPQQNDFLYCLELTCPLISEWDGAPWCVTLRLKSTALDVDGSTQEMYSLNAPGASQTIILLACARSRPSQAGLESPLPTWLPTIKPFPTSTMDITPRHQLLLRRRPKVVAAAITAVTKMEEWDAAGPEVDALISTWLLTRTYLHIQSYIEL</sequence>
<evidence type="ECO:0000256" key="1">
    <source>
        <dbReference type="SAM" id="MobiDB-lite"/>
    </source>
</evidence>
<reference evidence="2" key="1">
    <citation type="submission" date="2020-05" db="EMBL/GenBank/DDBJ databases">
        <title>Mycena genomes resolve the evolution of fungal bioluminescence.</title>
        <authorList>
            <person name="Tsai I.J."/>
        </authorList>
    </citation>
    <scope>NUCLEOTIDE SEQUENCE</scope>
    <source>
        <strain evidence="2">CCC161011</strain>
    </source>
</reference>
<protein>
    <submittedName>
        <fullName evidence="2">Uncharacterized protein</fullName>
    </submittedName>
</protein>
<keyword evidence="3" id="KW-1185">Reference proteome</keyword>
<proteinExistence type="predicted"/>
<organism evidence="2 3">
    <name type="scientific">Mycena venus</name>
    <dbReference type="NCBI Taxonomy" id="2733690"/>
    <lineage>
        <taxon>Eukaryota</taxon>
        <taxon>Fungi</taxon>
        <taxon>Dikarya</taxon>
        <taxon>Basidiomycota</taxon>
        <taxon>Agaricomycotina</taxon>
        <taxon>Agaricomycetes</taxon>
        <taxon>Agaricomycetidae</taxon>
        <taxon>Agaricales</taxon>
        <taxon>Marasmiineae</taxon>
        <taxon>Mycenaceae</taxon>
        <taxon>Mycena</taxon>
    </lineage>
</organism>
<comment type="caution">
    <text evidence="2">The sequence shown here is derived from an EMBL/GenBank/DDBJ whole genome shotgun (WGS) entry which is preliminary data.</text>
</comment>
<evidence type="ECO:0000313" key="3">
    <source>
        <dbReference type="Proteomes" id="UP000620124"/>
    </source>
</evidence>
<dbReference type="EMBL" id="JACAZI010000001">
    <property type="protein sequence ID" value="KAF7372148.1"/>
    <property type="molecule type" value="Genomic_DNA"/>
</dbReference>
<evidence type="ECO:0000313" key="2">
    <source>
        <dbReference type="EMBL" id="KAF7372148.1"/>
    </source>
</evidence>
<name>A0A8H7DH84_9AGAR</name>
<dbReference type="AlphaFoldDB" id="A0A8H7DH84"/>
<dbReference type="OrthoDB" id="2970403at2759"/>
<feature type="compositionally biased region" description="Basic and acidic residues" evidence="1">
    <location>
        <begin position="24"/>
        <end position="37"/>
    </location>
</feature>
<dbReference type="Proteomes" id="UP000620124">
    <property type="component" value="Unassembled WGS sequence"/>
</dbReference>
<feature type="region of interest" description="Disordered" evidence="1">
    <location>
        <begin position="13"/>
        <end position="69"/>
    </location>
</feature>
<gene>
    <name evidence="2" type="ORF">MVEN_00073800</name>
</gene>